<accession>A0A0W0VKS4</accession>
<dbReference type="InterPro" id="IPR023214">
    <property type="entry name" value="HAD_sf"/>
</dbReference>
<keyword evidence="2" id="KW-0325">Glycoprotein</keyword>
<sequence length="225" mass="25194">MPKVHLTCRAFFLYAVLIFLASPVLAEPPNLGLLTSEVKTYHDSGAYANELSCVIAKARAYLVKRAILNRQSTQPQKLALVLDIDETSISNYQKMVKRGFAASKEQINREILRADSPAIKPTLALYQEALRQGVAVFFVTGRFESQREATIKNLKSAGYQKWTNLYLRPEAYQEQSIVPFKSQARANIAKQGYTIIASIGDQCSDLTGGYAEKGFKLPNPYYYLP</sequence>
<dbReference type="PATRIC" id="fig|45068.5.peg.1720"/>
<proteinExistence type="predicted"/>
<dbReference type="Proteomes" id="UP000054997">
    <property type="component" value="Unassembled WGS sequence"/>
</dbReference>
<evidence type="ECO:0000313" key="4">
    <source>
        <dbReference type="Proteomes" id="UP000054997"/>
    </source>
</evidence>
<dbReference type="PANTHER" id="PTHR31284">
    <property type="entry name" value="ACID PHOSPHATASE-LIKE PROTEIN"/>
    <property type="match status" value="1"/>
</dbReference>
<dbReference type="InterPro" id="IPR005519">
    <property type="entry name" value="Acid_phosphat_B-like"/>
</dbReference>
<dbReference type="Pfam" id="PF03767">
    <property type="entry name" value="Acid_phosphat_B"/>
    <property type="match status" value="1"/>
</dbReference>
<dbReference type="Gene3D" id="3.40.50.1000">
    <property type="entry name" value="HAD superfamily/HAD-like"/>
    <property type="match status" value="1"/>
</dbReference>
<evidence type="ECO:0000256" key="1">
    <source>
        <dbReference type="ARBA" id="ARBA00022729"/>
    </source>
</evidence>
<dbReference type="PIRSF" id="PIRSF002674">
    <property type="entry name" value="VSP"/>
    <property type="match status" value="1"/>
</dbReference>
<gene>
    <name evidence="3" type="ORF">Llon_1586</name>
</gene>
<dbReference type="EMBL" id="LNYK01000019">
    <property type="protein sequence ID" value="KTD20700.1"/>
    <property type="molecule type" value="Genomic_DNA"/>
</dbReference>
<dbReference type="STRING" id="45068.Llon_1586"/>
<dbReference type="AlphaFoldDB" id="A0A0W0VKS4"/>
<comment type="caution">
    <text evidence="3">The sequence shown here is derived from an EMBL/GenBank/DDBJ whole genome shotgun (WGS) entry which is preliminary data.</text>
</comment>
<dbReference type="OrthoDB" id="193314at2"/>
<keyword evidence="1" id="KW-0732">Signal</keyword>
<dbReference type="InterPro" id="IPR036412">
    <property type="entry name" value="HAD-like_sf"/>
</dbReference>
<dbReference type="SUPFAM" id="SSF56784">
    <property type="entry name" value="HAD-like"/>
    <property type="match status" value="1"/>
</dbReference>
<evidence type="ECO:0000256" key="2">
    <source>
        <dbReference type="ARBA" id="ARBA00023180"/>
    </source>
</evidence>
<keyword evidence="4" id="KW-1185">Reference proteome</keyword>
<name>A0A0W0VKS4_9GAMM</name>
<dbReference type="PANTHER" id="PTHR31284:SF10">
    <property type="entry name" value="ACID PHOSPHATASE-LIKE PROTEIN"/>
    <property type="match status" value="1"/>
</dbReference>
<dbReference type="InterPro" id="IPR014403">
    <property type="entry name" value="APS1/VSP"/>
</dbReference>
<dbReference type="RefSeq" id="WP_058529578.1">
    <property type="nucleotide sequence ID" value="NZ_CAAAHZ010000004.1"/>
</dbReference>
<protein>
    <submittedName>
        <fullName evidence="3">Acid phosphatase</fullName>
    </submittedName>
</protein>
<evidence type="ECO:0000313" key="3">
    <source>
        <dbReference type="EMBL" id="KTD20700.1"/>
    </source>
</evidence>
<reference evidence="3 4" key="1">
    <citation type="submission" date="2015-11" db="EMBL/GenBank/DDBJ databases">
        <title>Genomic analysis of 38 Legionella species identifies large and diverse effector repertoires.</title>
        <authorList>
            <person name="Burstein D."/>
            <person name="Amaro F."/>
            <person name="Zusman T."/>
            <person name="Lifshitz Z."/>
            <person name="Cohen O."/>
            <person name="Gilbert J.A."/>
            <person name="Pupko T."/>
            <person name="Shuman H.A."/>
            <person name="Segal G."/>
        </authorList>
    </citation>
    <scope>NUCLEOTIDE SEQUENCE [LARGE SCALE GENOMIC DNA]</scope>
    <source>
        <strain evidence="3 4">ATCC 49505</strain>
    </source>
</reference>
<organism evidence="3 4">
    <name type="scientific">Legionella londiniensis</name>
    <dbReference type="NCBI Taxonomy" id="45068"/>
    <lineage>
        <taxon>Bacteria</taxon>
        <taxon>Pseudomonadati</taxon>
        <taxon>Pseudomonadota</taxon>
        <taxon>Gammaproteobacteria</taxon>
        <taxon>Legionellales</taxon>
        <taxon>Legionellaceae</taxon>
        <taxon>Legionella</taxon>
    </lineage>
</organism>